<dbReference type="InterPro" id="IPR011042">
    <property type="entry name" value="6-blade_b-propeller_TolB-like"/>
</dbReference>
<gene>
    <name evidence="1" type="ORF">DW921_14300</name>
</gene>
<dbReference type="EMBL" id="QSFT01000047">
    <property type="protein sequence ID" value="RHA73053.1"/>
    <property type="molecule type" value="Genomic_DNA"/>
</dbReference>
<dbReference type="Proteomes" id="UP000283855">
    <property type="component" value="Unassembled WGS sequence"/>
</dbReference>
<reference evidence="1 2" key="1">
    <citation type="submission" date="2018-08" db="EMBL/GenBank/DDBJ databases">
        <title>A genome reference for cultivated species of the human gut microbiota.</title>
        <authorList>
            <person name="Zou Y."/>
            <person name="Xue W."/>
            <person name="Luo G."/>
        </authorList>
    </citation>
    <scope>NUCLEOTIDE SEQUENCE [LARGE SCALE GENOMIC DNA]</scope>
    <source>
        <strain evidence="1 2">AM42-38</strain>
    </source>
</reference>
<accession>A0A413SVM8</accession>
<comment type="caution">
    <text evidence="1">The sequence shown here is derived from an EMBL/GenBank/DDBJ whole genome shotgun (WGS) entry which is preliminary data.</text>
</comment>
<dbReference type="Gene3D" id="2.120.10.30">
    <property type="entry name" value="TolB, C-terminal domain"/>
    <property type="match status" value="1"/>
</dbReference>
<evidence type="ECO:0000313" key="1">
    <source>
        <dbReference type="EMBL" id="RHA73053.1"/>
    </source>
</evidence>
<proteinExistence type="predicted"/>
<sequence>MKKVLGIFIMLLFACTSRDKNEIPTLSVDLHSSDVSFEDLFSKIEIIPLETSDSCLLVDVEKIVHVDSLLYVFDSRRPALYVFDEKGAFVRQISRWGDGPGDHLLISDFMVDKNQQTIGLLSPNGYMGIYDLCGKFIRQDVLPAKPNYYAVASLSPDRWVFWSCVREDEDGITVVGKDSLNTVGGFWRNDRILDMGSLNPFYEYHDNVYFATAYQNTVYKLTKKGLYPVYCWDFGKDGINDEMLQKYRLIENEGKRNDELIKDLSDGTLPFCMKFHRENDLYYYVDLQKGLGTVNKHINVFYRKQDGSTFVFEKLAENLSITPLLFTEDYIVSKLNFDDYTCLRPFLSEQDYSKLLLREEDDNPCLVKFYFRKGGKNPGRM</sequence>
<dbReference type="SUPFAM" id="SSF101898">
    <property type="entry name" value="NHL repeat"/>
    <property type="match status" value="1"/>
</dbReference>
<dbReference type="RefSeq" id="WP_118401005.1">
    <property type="nucleotide sequence ID" value="NZ_CABJGD010000047.1"/>
</dbReference>
<dbReference type="Pfam" id="PF17170">
    <property type="entry name" value="DUF5128"/>
    <property type="match status" value="1"/>
</dbReference>
<dbReference type="AlphaFoldDB" id="A0A413SVM8"/>
<protein>
    <submittedName>
        <fullName evidence="1">6-bladed beta-propeller</fullName>
    </submittedName>
</protein>
<evidence type="ECO:0000313" key="2">
    <source>
        <dbReference type="Proteomes" id="UP000283855"/>
    </source>
</evidence>
<dbReference type="PROSITE" id="PS51257">
    <property type="entry name" value="PROKAR_LIPOPROTEIN"/>
    <property type="match status" value="1"/>
</dbReference>
<organism evidence="1 2">
    <name type="scientific">Phocaeicola coprophilus</name>
    <dbReference type="NCBI Taxonomy" id="387090"/>
    <lineage>
        <taxon>Bacteria</taxon>
        <taxon>Pseudomonadati</taxon>
        <taxon>Bacteroidota</taxon>
        <taxon>Bacteroidia</taxon>
        <taxon>Bacteroidales</taxon>
        <taxon>Bacteroidaceae</taxon>
        <taxon>Phocaeicola</taxon>
    </lineage>
</organism>
<name>A0A413SVM8_9BACT</name>